<dbReference type="AlphaFoldDB" id="A0A162D2K9"/>
<dbReference type="Pfam" id="PF09832">
    <property type="entry name" value="DUF2059"/>
    <property type="match status" value="1"/>
</dbReference>
<evidence type="ECO:0000256" key="1">
    <source>
        <dbReference type="SAM" id="SignalP"/>
    </source>
</evidence>
<feature type="signal peptide" evidence="1">
    <location>
        <begin position="1"/>
        <end position="22"/>
    </location>
</feature>
<proteinExistence type="predicted"/>
<dbReference type="GeneID" id="58263653"/>
<evidence type="ECO:0000313" key="3">
    <source>
        <dbReference type="EMBL" id="MBS7824888.1"/>
    </source>
</evidence>
<reference evidence="3" key="1">
    <citation type="submission" date="2021-03" db="EMBL/GenBank/DDBJ databases">
        <title>Identification and antibiotic profiling of Wohlfahrtiimonas chitiniclastica, an underestimated human pathogen.</title>
        <authorList>
            <person name="Kopf A."/>
            <person name="Bunk B."/>
            <person name="Coldewey S."/>
            <person name="Gunzer F."/>
            <person name="Riedel T."/>
            <person name="Schroettner P."/>
        </authorList>
    </citation>
    <scope>NUCLEOTIDE SEQUENCE</scope>
    <source>
        <strain evidence="3">DSM 100917</strain>
    </source>
</reference>
<name>A0A162D2K9_9GAMM</name>
<dbReference type="RefSeq" id="WP_008316447.1">
    <property type="nucleotide sequence ID" value="NZ_CP115969.1"/>
</dbReference>
<evidence type="ECO:0000313" key="4">
    <source>
        <dbReference type="Proteomes" id="UP000680020"/>
    </source>
</evidence>
<dbReference type="EMBL" id="JAGIBU010000005">
    <property type="protein sequence ID" value="MBS7824888.1"/>
    <property type="molecule type" value="Genomic_DNA"/>
</dbReference>
<dbReference type="InterPro" id="IPR018637">
    <property type="entry name" value="DUF2059"/>
</dbReference>
<gene>
    <name evidence="3" type="ORF">J7561_06680</name>
</gene>
<comment type="caution">
    <text evidence="3">The sequence shown here is derived from an EMBL/GenBank/DDBJ whole genome shotgun (WGS) entry which is preliminary data.</text>
</comment>
<organism evidence="3 4">
    <name type="scientific">Wohlfahrtiimonas chitiniclastica</name>
    <dbReference type="NCBI Taxonomy" id="400946"/>
    <lineage>
        <taxon>Bacteria</taxon>
        <taxon>Pseudomonadati</taxon>
        <taxon>Pseudomonadota</taxon>
        <taxon>Gammaproteobacteria</taxon>
        <taxon>Cardiobacteriales</taxon>
        <taxon>Ignatzschineriaceae</taxon>
        <taxon>Wohlfahrtiimonas</taxon>
    </lineage>
</organism>
<dbReference type="Proteomes" id="UP000680020">
    <property type="component" value="Unassembled WGS sequence"/>
</dbReference>
<feature type="chain" id="PRO_5015051693" evidence="1">
    <location>
        <begin position="23"/>
        <end position="140"/>
    </location>
</feature>
<feature type="domain" description="DUF2059" evidence="2">
    <location>
        <begin position="74"/>
        <end position="132"/>
    </location>
</feature>
<evidence type="ECO:0000259" key="2">
    <source>
        <dbReference type="Pfam" id="PF09832"/>
    </source>
</evidence>
<protein>
    <submittedName>
        <fullName evidence="3">DUF2059 domain-containing protein</fullName>
    </submittedName>
</protein>
<sequence>MKKLLLSVCLGSSLMFSPVVFAQDASVQSVKQLITDTGAADMGTMVLEQLIGQLKQMGATDAQIAEVKKEFNVDQLIDLLVPVYQKEFTEADVKAFLEFYQSPAGKKMIEKQPVIMQESMMIGQQWGMGVAQKIQTILEK</sequence>
<accession>A0A162D2K9</accession>
<keyword evidence="1" id="KW-0732">Signal</keyword>